<keyword evidence="1" id="KW-0472">Membrane</keyword>
<protein>
    <submittedName>
        <fullName evidence="2">Uncharacterized protein</fullName>
    </submittedName>
</protein>
<dbReference type="RefSeq" id="WP_112898981.1">
    <property type="nucleotide sequence ID" value="NZ_CP030750.1"/>
</dbReference>
<sequence length="280" mass="31156">MWGYIVIGVVAGLLMAFLLLMILFSFSPLIAQLLDPIVISFLKDVVGPVSAGFGGAVAGAYAAYYLQRKAQLQKEGSDSARALYMAKFLYIEKMNELLSIKQQSFLPHFDHKARFCIIGQLPDREMSAQPVDHNLIELLVAQGAGKAVSDVFLAEKRYIACFANFKARNVMITSYREVANTVPLDENLVVSFDQICRAVDPGMIIALYEFTEGLLKNVDDAVESIRDALRGVGEALDRQMKNKGLPNVEIEFPDIDLIKRAPPPFFTKESLVEFILKAKR</sequence>
<organism evidence="2 3">
    <name type="scientific">Pseudomonas putida</name>
    <name type="common">Arthrobacter siderocapsulatus</name>
    <dbReference type="NCBI Taxonomy" id="303"/>
    <lineage>
        <taxon>Bacteria</taxon>
        <taxon>Pseudomonadati</taxon>
        <taxon>Pseudomonadota</taxon>
        <taxon>Gammaproteobacteria</taxon>
        <taxon>Pseudomonadales</taxon>
        <taxon>Pseudomonadaceae</taxon>
        <taxon>Pseudomonas</taxon>
    </lineage>
</organism>
<evidence type="ECO:0000313" key="2">
    <source>
        <dbReference type="EMBL" id="AXA26310.1"/>
    </source>
</evidence>
<gene>
    <name evidence="2" type="ORF">C1S65_20165</name>
</gene>
<reference evidence="2 3" key="1">
    <citation type="submission" date="2018-06" db="EMBL/GenBank/DDBJ databases">
        <title>The genome of Pseudomonas putida NX-1, a lignin degrader.</title>
        <authorList>
            <person name="Xu Z."/>
        </authorList>
    </citation>
    <scope>NUCLEOTIDE SEQUENCE [LARGE SCALE GENOMIC DNA]</scope>
    <source>
        <strain evidence="2 3">NX-1</strain>
    </source>
</reference>
<evidence type="ECO:0000313" key="3">
    <source>
        <dbReference type="Proteomes" id="UP000251617"/>
    </source>
</evidence>
<proteinExistence type="predicted"/>
<accession>A0AAD0LBJ7</accession>
<feature type="transmembrane region" description="Helical" evidence="1">
    <location>
        <begin position="46"/>
        <end position="66"/>
    </location>
</feature>
<feature type="transmembrane region" description="Helical" evidence="1">
    <location>
        <begin position="5"/>
        <end position="26"/>
    </location>
</feature>
<dbReference type="EMBL" id="CP030750">
    <property type="protein sequence ID" value="AXA26310.1"/>
    <property type="molecule type" value="Genomic_DNA"/>
</dbReference>
<keyword evidence="1" id="KW-0812">Transmembrane</keyword>
<dbReference type="Proteomes" id="UP000251617">
    <property type="component" value="Chromosome"/>
</dbReference>
<evidence type="ECO:0000256" key="1">
    <source>
        <dbReference type="SAM" id="Phobius"/>
    </source>
</evidence>
<dbReference type="AlphaFoldDB" id="A0AAD0LBJ7"/>
<keyword evidence="1" id="KW-1133">Transmembrane helix</keyword>
<name>A0AAD0LBJ7_PSEPU</name>